<dbReference type="RefSeq" id="XP_017021656.1">
    <property type="nucleotide sequence ID" value="XM_017166167.3"/>
</dbReference>
<reference evidence="2" key="2">
    <citation type="submission" date="2025-08" db="UniProtKB">
        <authorList>
            <consortium name="RefSeq"/>
        </authorList>
    </citation>
    <scope>IDENTIFICATION</scope>
    <source>
        <strain evidence="2">14028-0561.14</strain>
        <tissue evidence="2">Whole fly</tissue>
    </source>
</reference>
<name>A0A6P4IFU5_DROKI</name>
<reference evidence="1" key="1">
    <citation type="submission" date="2025-05" db="UniProtKB">
        <authorList>
            <consortium name="RefSeq"/>
        </authorList>
    </citation>
    <scope>NUCLEOTIDE SEQUENCE [LARGE SCALE GENOMIC DNA]</scope>
    <source>
        <strain evidence="1">14028-0561.14</strain>
    </source>
</reference>
<dbReference type="GeneID" id="108074222"/>
<accession>A0A6P4IFU5</accession>
<sequence length="145" mass="16758">MFCVAILQRRLCQVHWRFKMPKMSYSEEKKAPALFFWGGGLEKLQGGLKEEEYFTSLTQNLMFKMGTKKDDADYLPNWDVFQKTLETASLFSSSCMNKHKNALEEAFFLNETADNMKIIHDRAQGDPEGIIKTINIMELKSDSTN</sequence>
<dbReference type="AlphaFoldDB" id="A0A6P4IFU5"/>
<dbReference type="Proteomes" id="UP001652661">
    <property type="component" value="Chromosome 2R"/>
</dbReference>
<gene>
    <name evidence="2" type="primary">LOC108074222</name>
</gene>
<evidence type="ECO:0000313" key="1">
    <source>
        <dbReference type="Proteomes" id="UP001652661"/>
    </source>
</evidence>
<dbReference type="OrthoDB" id="7881106at2759"/>
<protein>
    <submittedName>
        <fullName evidence="2">Uncharacterized protein</fullName>
    </submittedName>
</protein>
<organism evidence="1 2">
    <name type="scientific">Drosophila kikkawai</name>
    <name type="common">Fruit fly</name>
    <dbReference type="NCBI Taxonomy" id="30033"/>
    <lineage>
        <taxon>Eukaryota</taxon>
        <taxon>Metazoa</taxon>
        <taxon>Ecdysozoa</taxon>
        <taxon>Arthropoda</taxon>
        <taxon>Hexapoda</taxon>
        <taxon>Insecta</taxon>
        <taxon>Pterygota</taxon>
        <taxon>Neoptera</taxon>
        <taxon>Endopterygota</taxon>
        <taxon>Diptera</taxon>
        <taxon>Brachycera</taxon>
        <taxon>Muscomorpha</taxon>
        <taxon>Ephydroidea</taxon>
        <taxon>Drosophilidae</taxon>
        <taxon>Drosophila</taxon>
        <taxon>Sophophora</taxon>
    </lineage>
</organism>
<evidence type="ECO:0000313" key="2">
    <source>
        <dbReference type="RefSeq" id="XP_017021656.1"/>
    </source>
</evidence>
<proteinExistence type="predicted"/>
<keyword evidence="1" id="KW-1185">Reference proteome</keyword>